<feature type="domain" description="Methyltransferase" evidence="13">
    <location>
        <begin position="28"/>
        <end position="127"/>
    </location>
</feature>
<keyword evidence="6" id="KW-0949">S-adenosyl-L-methionine</keyword>
<comment type="caution">
    <text evidence="14">The sequence shown here is derived from an EMBL/GenBank/DDBJ whole genome shotgun (WGS) entry which is preliminary data.</text>
</comment>
<evidence type="ECO:0000256" key="8">
    <source>
        <dbReference type="ARBA" id="ARBA00022842"/>
    </source>
</evidence>
<accession>A0A2A2F3V8</accession>
<name>A0A2A2F3V8_9GAMM</name>
<keyword evidence="9" id="KW-0694">RNA-binding</keyword>
<dbReference type="PANTHER" id="PTHR21404">
    <property type="entry name" value="HEN1"/>
    <property type="match status" value="1"/>
</dbReference>
<dbReference type="OrthoDB" id="626362at2"/>
<proteinExistence type="inferred from homology"/>
<dbReference type="CDD" id="cd02440">
    <property type="entry name" value="AdoMet_MTases"/>
    <property type="match status" value="1"/>
</dbReference>
<dbReference type="Gene3D" id="3.40.50.150">
    <property type="entry name" value="Vaccinia Virus protein VP39"/>
    <property type="match status" value="1"/>
</dbReference>
<evidence type="ECO:0000256" key="2">
    <source>
        <dbReference type="ARBA" id="ARBA00009026"/>
    </source>
</evidence>
<evidence type="ECO:0000259" key="13">
    <source>
        <dbReference type="Pfam" id="PF13649"/>
    </source>
</evidence>
<protein>
    <recommendedName>
        <fullName evidence="3">Small RNA 2'-O-methyltransferase</fullName>
        <ecNumber evidence="11">2.1.1.386</ecNumber>
    </recommendedName>
</protein>
<evidence type="ECO:0000256" key="10">
    <source>
        <dbReference type="ARBA" id="ARBA00023158"/>
    </source>
</evidence>
<dbReference type="InterPro" id="IPR026610">
    <property type="entry name" value="Hen1"/>
</dbReference>
<dbReference type="GO" id="GO:0001510">
    <property type="term" value="P:RNA methylation"/>
    <property type="evidence" value="ECO:0007669"/>
    <property type="project" value="InterPro"/>
</dbReference>
<dbReference type="AlphaFoldDB" id="A0A2A2F3V8"/>
<dbReference type="EC" id="2.1.1.386" evidence="11"/>
<evidence type="ECO:0000256" key="5">
    <source>
        <dbReference type="ARBA" id="ARBA00022679"/>
    </source>
</evidence>
<reference evidence="14 15" key="1">
    <citation type="submission" date="2017-08" db="EMBL/GenBank/DDBJ databases">
        <title>Halovibrio sewagensis sp. nov., isolated from wastewater of high salinity.</title>
        <authorList>
            <person name="Dong X."/>
            <person name="Zhang G."/>
        </authorList>
    </citation>
    <scope>NUCLEOTIDE SEQUENCE [LARGE SCALE GENOMIC DNA]</scope>
    <source>
        <strain evidence="14 15">YL5-2</strain>
    </source>
</reference>
<dbReference type="GO" id="GO:0046872">
    <property type="term" value="F:metal ion binding"/>
    <property type="evidence" value="ECO:0007669"/>
    <property type="project" value="UniProtKB-KW"/>
</dbReference>
<keyword evidence="8" id="KW-0460">Magnesium</keyword>
<dbReference type="GO" id="GO:0031047">
    <property type="term" value="P:regulatory ncRNA-mediated gene silencing"/>
    <property type="evidence" value="ECO:0007669"/>
    <property type="project" value="UniProtKB-KW"/>
</dbReference>
<gene>
    <name evidence="14" type="ORF">CK501_12585</name>
</gene>
<sequence length="204" mass="22344">MDTQTSALHEVRLDSVASLLQGSGARTVLDLGCGSGALLQRLLESGAFDRVVGLESSGISLRNARDRLAHWLSKPNPPVSLVRGSFQDANDACRGFDAAAMVEVIEHVPPRDLSTVERAVFECYRPGMVVVTTPNADYNPLLDLAPGEFRDPDHRFEWGQARFRQWASGIARRHGYQVRFSGIGEADPDLGAPSQLARFERLNS</sequence>
<organism evidence="14 15">
    <name type="scientific">Halovibrio salipaludis</name>
    <dbReference type="NCBI Taxonomy" id="2032626"/>
    <lineage>
        <taxon>Bacteria</taxon>
        <taxon>Pseudomonadati</taxon>
        <taxon>Pseudomonadota</taxon>
        <taxon>Gammaproteobacteria</taxon>
        <taxon>Oceanospirillales</taxon>
        <taxon>Halomonadaceae</taxon>
        <taxon>Halovibrio</taxon>
    </lineage>
</organism>
<dbReference type="InterPro" id="IPR029063">
    <property type="entry name" value="SAM-dependent_MTases_sf"/>
</dbReference>
<evidence type="ECO:0000256" key="4">
    <source>
        <dbReference type="ARBA" id="ARBA00022603"/>
    </source>
</evidence>
<evidence type="ECO:0000256" key="11">
    <source>
        <dbReference type="ARBA" id="ARBA00035025"/>
    </source>
</evidence>
<evidence type="ECO:0000256" key="1">
    <source>
        <dbReference type="ARBA" id="ARBA00001946"/>
    </source>
</evidence>
<evidence type="ECO:0000256" key="12">
    <source>
        <dbReference type="ARBA" id="ARBA00048418"/>
    </source>
</evidence>
<keyword evidence="4 14" id="KW-0489">Methyltransferase</keyword>
<keyword evidence="15" id="KW-1185">Reference proteome</keyword>
<comment type="catalytic activity">
    <reaction evidence="12">
        <text>small RNA 3'-end nucleotide + S-adenosyl-L-methionine = small RNA 3'-end 2'-O-methylnucleotide + S-adenosyl-L-homocysteine + H(+)</text>
        <dbReference type="Rhea" id="RHEA:37887"/>
        <dbReference type="Rhea" id="RHEA-COMP:10415"/>
        <dbReference type="Rhea" id="RHEA-COMP:10416"/>
        <dbReference type="ChEBI" id="CHEBI:15378"/>
        <dbReference type="ChEBI" id="CHEBI:57856"/>
        <dbReference type="ChEBI" id="CHEBI:59789"/>
        <dbReference type="ChEBI" id="CHEBI:74896"/>
        <dbReference type="ChEBI" id="CHEBI:74898"/>
        <dbReference type="EC" id="2.1.1.386"/>
    </reaction>
</comment>
<keyword evidence="7" id="KW-0479">Metal-binding</keyword>
<evidence type="ECO:0000256" key="9">
    <source>
        <dbReference type="ARBA" id="ARBA00022884"/>
    </source>
</evidence>
<keyword evidence="5 14" id="KW-0808">Transferase</keyword>
<dbReference type="GO" id="GO:0090486">
    <property type="term" value="F:small RNA 2'-O-methyltransferase activity"/>
    <property type="evidence" value="ECO:0007669"/>
    <property type="project" value="UniProtKB-EC"/>
</dbReference>
<dbReference type="SUPFAM" id="SSF53335">
    <property type="entry name" value="S-adenosyl-L-methionine-dependent methyltransferases"/>
    <property type="match status" value="1"/>
</dbReference>
<evidence type="ECO:0000256" key="3">
    <source>
        <dbReference type="ARBA" id="ARBA00021330"/>
    </source>
</evidence>
<dbReference type="InterPro" id="IPR041698">
    <property type="entry name" value="Methyltransf_25"/>
</dbReference>
<dbReference type="GO" id="GO:0003723">
    <property type="term" value="F:RNA binding"/>
    <property type="evidence" value="ECO:0007669"/>
    <property type="project" value="UniProtKB-KW"/>
</dbReference>
<evidence type="ECO:0000256" key="6">
    <source>
        <dbReference type="ARBA" id="ARBA00022691"/>
    </source>
</evidence>
<dbReference type="RefSeq" id="WP_095618095.1">
    <property type="nucleotide sequence ID" value="NZ_NSKD01000006.1"/>
</dbReference>
<dbReference type="EMBL" id="NSKD01000006">
    <property type="protein sequence ID" value="PAU79638.1"/>
    <property type="molecule type" value="Genomic_DNA"/>
</dbReference>
<dbReference type="Pfam" id="PF13649">
    <property type="entry name" value="Methyltransf_25"/>
    <property type="match status" value="1"/>
</dbReference>
<evidence type="ECO:0000256" key="7">
    <source>
        <dbReference type="ARBA" id="ARBA00022723"/>
    </source>
</evidence>
<evidence type="ECO:0000313" key="15">
    <source>
        <dbReference type="Proteomes" id="UP000218896"/>
    </source>
</evidence>
<dbReference type="Proteomes" id="UP000218896">
    <property type="component" value="Unassembled WGS sequence"/>
</dbReference>
<dbReference type="PANTHER" id="PTHR21404:SF3">
    <property type="entry name" value="SMALL RNA 2'-O-METHYLTRANSFERASE"/>
    <property type="match status" value="1"/>
</dbReference>
<comment type="cofactor">
    <cofactor evidence="1">
        <name>Mg(2+)</name>
        <dbReference type="ChEBI" id="CHEBI:18420"/>
    </cofactor>
</comment>
<keyword evidence="10" id="KW-0943">RNA-mediated gene silencing</keyword>
<evidence type="ECO:0000313" key="14">
    <source>
        <dbReference type="EMBL" id="PAU79638.1"/>
    </source>
</evidence>
<comment type="similarity">
    <text evidence="2">Belongs to the methyltransferase superfamily. HEN1 family.</text>
</comment>